<keyword evidence="5" id="KW-1185">Reference proteome</keyword>
<reference evidence="4 5" key="1">
    <citation type="submission" date="2019-06" db="EMBL/GenBank/DDBJ databases">
        <title>Sequencing the genomes of 1000 actinobacteria strains.</title>
        <authorList>
            <person name="Klenk H.-P."/>
        </authorList>
    </citation>
    <scope>NUCLEOTIDE SEQUENCE [LARGE SCALE GENOMIC DNA]</scope>
    <source>
        <strain evidence="4 5">DSM 44826</strain>
    </source>
</reference>
<gene>
    <name evidence="4" type="ORF">FHX73_12390</name>
</gene>
<dbReference type="GO" id="GO:0016787">
    <property type="term" value="F:hydrolase activity"/>
    <property type="evidence" value="ECO:0007669"/>
    <property type="project" value="UniProtKB-KW"/>
</dbReference>
<dbReference type="PROSITE" id="PS00893">
    <property type="entry name" value="NUDIX_BOX"/>
    <property type="match status" value="1"/>
</dbReference>
<dbReference type="OrthoDB" id="4217236at2"/>
<organism evidence="4 5">
    <name type="scientific">Kitasatospora viridis</name>
    <dbReference type="NCBI Taxonomy" id="281105"/>
    <lineage>
        <taxon>Bacteria</taxon>
        <taxon>Bacillati</taxon>
        <taxon>Actinomycetota</taxon>
        <taxon>Actinomycetes</taxon>
        <taxon>Kitasatosporales</taxon>
        <taxon>Streptomycetaceae</taxon>
        <taxon>Kitasatospora</taxon>
    </lineage>
</organism>
<dbReference type="InterPro" id="IPR000086">
    <property type="entry name" value="NUDIX_hydrolase_dom"/>
</dbReference>
<dbReference type="CDD" id="cd02883">
    <property type="entry name" value="NUDIX_Hydrolase"/>
    <property type="match status" value="1"/>
</dbReference>
<evidence type="ECO:0000256" key="1">
    <source>
        <dbReference type="ARBA" id="ARBA00001946"/>
    </source>
</evidence>
<evidence type="ECO:0000313" key="5">
    <source>
        <dbReference type="Proteomes" id="UP000317940"/>
    </source>
</evidence>
<dbReference type="SUPFAM" id="SSF55811">
    <property type="entry name" value="Nudix"/>
    <property type="match status" value="1"/>
</dbReference>
<accession>A0A561TVZ2</accession>
<dbReference type="AlphaFoldDB" id="A0A561TVZ2"/>
<comment type="cofactor">
    <cofactor evidence="1">
        <name>Mg(2+)</name>
        <dbReference type="ChEBI" id="CHEBI:18420"/>
    </cofactor>
</comment>
<evidence type="ECO:0000313" key="4">
    <source>
        <dbReference type="EMBL" id="TWF91278.1"/>
    </source>
</evidence>
<name>A0A561TVZ2_9ACTN</name>
<proteinExistence type="predicted"/>
<dbReference type="Gene3D" id="3.90.79.10">
    <property type="entry name" value="Nucleoside Triphosphate Pyrophosphohydrolase"/>
    <property type="match status" value="1"/>
</dbReference>
<dbReference type="PANTHER" id="PTHR43046">
    <property type="entry name" value="GDP-MANNOSE MANNOSYL HYDROLASE"/>
    <property type="match status" value="1"/>
</dbReference>
<keyword evidence="2" id="KW-0378">Hydrolase</keyword>
<evidence type="ECO:0000256" key="2">
    <source>
        <dbReference type="ARBA" id="ARBA00022801"/>
    </source>
</evidence>
<dbReference type="InterPro" id="IPR020084">
    <property type="entry name" value="NUDIX_hydrolase_CS"/>
</dbReference>
<dbReference type="Pfam" id="PF00293">
    <property type="entry name" value="NUDIX"/>
    <property type="match status" value="1"/>
</dbReference>
<dbReference type="PROSITE" id="PS51462">
    <property type="entry name" value="NUDIX"/>
    <property type="match status" value="1"/>
</dbReference>
<sequence>MTTIDTPAVPIRTCVAIVNRGEVCLIHRRRTNGDQFSFPGGLLNPDEEVLAALLRELKEELDLDVTALADPPALRWVQDQVNTRPGTDTLFRRLHLIHVLDAPDSIREHVAATEQDAEDTTRVVWIPLAEAADLHLYPAAGPALAALASGATVPVQLPPMHDRTYSWR</sequence>
<feature type="domain" description="Nudix hydrolase" evidence="3">
    <location>
        <begin position="1"/>
        <end position="148"/>
    </location>
</feature>
<protein>
    <submittedName>
        <fullName evidence="4">ADP-ribose pyrophosphatase YjhB (NUDIX family)</fullName>
    </submittedName>
</protein>
<comment type="caution">
    <text evidence="4">The sequence shown here is derived from an EMBL/GenBank/DDBJ whole genome shotgun (WGS) entry which is preliminary data.</text>
</comment>
<dbReference type="PANTHER" id="PTHR43046:SF2">
    <property type="entry name" value="8-OXO-DGTP DIPHOSPHATASE-RELATED"/>
    <property type="match status" value="1"/>
</dbReference>
<evidence type="ECO:0000259" key="3">
    <source>
        <dbReference type="PROSITE" id="PS51462"/>
    </source>
</evidence>
<dbReference type="EMBL" id="VIWT01000002">
    <property type="protein sequence ID" value="TWF91278.1"/>
    <property type="molecule type" value="Genomic_DNA"/>
</dbReference>
<dbReference type="Proteomes" id="UP000317940">
    <property type="component" value="Unassembled WGS sequence"/>
</dbReference>
<dbReference type="InterPro" id="IPR015797">
    <property type="entry name" value="NUDIX_hydrolase-like_dom_sf"/>
</dbReference>
<dbReference type="RefSeq" id="WP_145908891.1">
    <property type="nucleotide sequence ID" value="NZ_BAAAMZ010000053.1"/>
</dbReference>